<dbReference type="InterPro" id="IPR021330">
    <property type="entry name" value="DUF2939"/>
</dbReference>
<name>A0A9X1JKL2_9SPHN</name>
<keyword evidence="2" id="KW-0812">Transmembrane</keyword>
<keyword evidence="2" id="KW-0472">Membrane</keyword>
<dbReference type="RefSeq" id="WP_218404427.1">
    <property type="nucleotide sequence ID" value="NZ_JAGSPC010000001.1"/>
</dbReference>
<feature type="region of interest" description="Disordered" evidence="1">
    <location>
        <begin position="110"/>
        <end position="129"/>
    </location>
</feature>
<dbReference type="Pfam" id="PF11159">
    <property type="entry name" value="DUF2939"/>
    <property type="match status" value="1"/>
</dbReference>
<accession>A0A9X1JKL2</accession>
<sequence>MANKFLVFGIPAIVIAAVVGWYFASPGLAMMQLRDAAQSGDEVQLEESIDFPRLRDGLKADLKARMAAEVVTSDNVGMEALGSALGLAMIDPIIDGFVTPETMAALVRKGRLESPDQKSQSEQPEAQEAEWAIEREGISRFSAQPDSPDGEEMPKLIFERDGLGWKLVELDLPEGTLDRGN</sequence>
<feature type="region of interest" description="Disordered" evidence="1">
    <location>
        <begin position="134"/>
        <end position="154"/>
    </location>
</feature>
<feature type="transmembrane region" description="Helical" evidence="2">
    <location>
        <begin position="6"/>
        <end position="24"/>
    </location>
</feature>
<dbReference type="Proteomes" id="UP001138681">
    <property type="component" value="Unassembled WGS sequence"/>
</dbReference>
<reference evidence="3" key="1">
    <citation type="submission" date="2021-04" db="EMBL/GenBank/DDBJ databases">
        <authorList>
            <person name="Pira H."/>
            <person name="Risdian C."/>
            <person name="Wink J."/>
        </authorList>
    </citation>
    <scope>NUCLEOTIDE SEQUENCE</scope>
    <source>
        <strain evidence="3">WH158</strain>
    </source>
</reference>
<proteinExistence type="predicted"/>
<feature type="compositionally biased region" description="Low complexity" evidence="1">
    <location>
        <begin position="120"/>
        <end position="129"/>
    </location>
</feature>
<evidence type="ECO:0000313" key="3">
    <source>
        <dbReference type="EMBL" id="MBV7259180.1"/>
    </source>
</evidence>
<evidence type="ECO:0000313" key="4">
    <source>
        <dbReference type="Proteomes" id="UP001138681"/>
    </source>
</evidence>
<gene>
    <name evidence="3" type="ORF">KCG46_06290</name>
</gene>
<comment type="caution">
    <text evidence="3">The sequence shown here is derived from an EMBL/GenBank/DDBJ whole genome shotgun (WGS) entry which is preliminary data.</text>
</comment>
<evidence type="ECO:0000256" key="2">
    <source>
        <dbReference type="SAM" id="Phobius"/>
    </source>
</evidence>
<organism evidence="3 4">
    <name type="scientific">Erythrobacter crassostreae</name>
    <dbReference type="NCBI Taxonomy" id="2828328"/>
    <lineage>
        <taxon>Bacteria</taxon>
        <taxon>Pseudomonadati</taxon>
        <taxon>Pseudomonadota</taxon>
        <taxon>Alphaproteobacteria</taxon>
        <taxon>Sphingomonadales</taxon>
        <taxon>Erythrobacteraceae</taxon>
        <taxon>Erythrobacter/Porphyrobacter group</taxon>
        <taxon>Erythrobacter</taxon>
    </lineage>
</organism>
<dbReference type="AlphaFoldDB" id="A0A9X1JKL2"/>
<dbReference type="EMBL" id="JAGSPC010000001">
    <property type="protein sequence ID" value="MBV7259180.1"/>
    <property type="molecule type" value="Genomic_DNA"/>
</dbReference>
<keyword evidence="4" id="KW-1185">Reference proteome</keyword>
<evidence type="ECO:0000256" key="1">
    <source>
        <dbReference type="SAM" id="MobiDB-lite"/>
    </source>
</evidence>
<keyword evidence="2" id="KW-1133">Transmembrane helix</keyword>
<protein>
    <submittedName>
        <fullName evidence="3">DUF2939 domain-containing protein</fullName>
    </submittedName>
</protein>